<feature type="chain" id="PRO_5041943360" evidence="1">
    <location>
        <begin position="23"/>
        <end position="249"/>
    </location>
</feature>
<evidence type="ECO:0000313" key="2">
    <source>
        <dbReference type="EMBL" id="KAK3606552.1"/>
    </source>
</evidence>
<feature type="non-terminal residue" evidence="2">
    <location>
        <position position="249"/>
    </location>
</feature>
<feature type="signal peptide" evidence="1">
    <location>
        <begin position="1"/>
        <end position="22"/>
    </location>
</feature>
<keyword evidence="3" id="KW-1185">Reference proteome</keyword>
<evidence type="ECO:0000313" key="3">
    <source>
        <dbReference type="Proteomes" id="UP001195483"/>
    </source>
</evidence>
<proteinExistence type="predicted"/>
<dbReference type="EMBL" id="JAEAOA010002346">
    <property type="protein sequence ID" value="KAK3606552.1"/>
    <property type="molecule type" value="Genomic_DNA"/>
</dbReference>
<gene>
    <name evidence="2" type="ORF">CHS0354_041512</name>
</gene>
<reference evidence="2" key="3">
    <citation type="submission" date="2023-05" db="EMBL/GenBank/DDBJ databases">
        <authorList>
            <person name="Smith C.H."/>
        </authorList>
    </citation>
    <scope>NUCLEOTIDE SEQUENCE</scope>
    <source>
        <strain evidence="2">CHS0354</strain>
        <tissue evidence="2">Mantle</tissue>
    </source>
</reference>
<evidence type="ECO:0000256" key="1">
    <source>
        <dbReference type="SAM" id="SignalP"/>
    </source>
</evidence>
<reference evidence="2" key="1">
    <citation type="journal article" date="2021" name="Genome Biol. Evol.">
        <title>A High-Quality Reference Genome for a Parasitic Bivalve with Doubly Uniparental Inheritance (Bivalvia: Unionida).</title>
        <authorList>
            <person name="Smith C.H."/>
        </authorList>
    </citation>
    <scope>NUCLEOTIDE SEQUENCE</scope>
    <source>
        <strain evidence="2">CHS0354</strain>
    </source>
</reference>
<name>A0AAE0T9W8_9BIVA</name>
<sequence>MYSNEVILLVIALLGNTDCIGADGEGCASFKKTHMQKKRAIQKQEEKACAKEGRNRPMHANFSCRLVGCIWQYMRKTASIVLNPWQRGFILVKNIYLLEQLIKQAMTCEKQLSGNLLDLVNPDWVEIVKDLYMHSILQRSMDYTDDSFLLAIGRKRAAIQSISVCSIYQRHWYGPECEEIERKPTVNENMPFMVDRIENPMVKVFAALVRQSYAASMNGAGKPQKWLRKSQAESDDLITKPYPEATLWL</sequence>
<reference evidence="2" key="2">
    <citation type="journal article" date="2021" name="Genome Biol. Evol.">
        <title>Developing a high-quality reference genome for a parasitic bivalve with doubly uniparental inheritance (Bivalvia: Unionida).</title>
        <authorList>
            <person name="Smith C.H."/>
        </authorList>
    </citation>
    <scope>NUCLEOTIDE SEQUENCE</scope>
    <source>
        <strain evidence="2">CHS0354</strain>
        <tissue evidence="2">Mantle</tissue>
    </source>
</reference>
<dbReference type="AlphaFoldDB" id="A0AAE0T9W8"/>
<keyword evidence="1" id="KW-0732">Signal</keyword>
<dbReference type="Proteomes" id="UP001195483">
    <property type="component" value="Unassembled WGS sequence"/>
</dbReference>
<accession>A0AAE0T9W8</accession>
<protein>
    <submittedName>
        <fullName evidence="2">Uncharacterized protein</fullName>
    </submittedName>
</protein>
<comment type="caution">
    <text evidence="2">The sequence shown here is derived from an EMBL/GenBank/DDBJ whole genome shotgun (WGS) entry which is preliminary data.</text>
</comment>
<organism evidence="2 3">
    <name type="scientific">Potamilus streckersoni</name>
    <dbReference type="NCBI Taxonomy" id="2493646"/>
    <lineage>
        <taxon>Eukaryota</taxon>
        <taxon>Metazoa</taxon>
        <taxon>Spiralia</taxon>
        <taxon>Lophotrochozoa</taxon>
        <taxon>Mollusca</taxon>
        <taxon>Bivalvia</taxon>
        <taxon>Autobranchia</taxon>
        <taxon>Heteroconchia</taxon>
        <taxon>Palaeoheterodonta</taxon>
        <taxon>Unionida</taxon>
        <taxon>Unionoidea</taxon>
        <taxon>Unionidae</taxon>
        <taxon>Ambleminae</taxon>
        <taxon>Lampsilini</taxon>
        <taxon>Potamilus</taxon>
    </lineage>
</organism>